<gene>
    <name evidence="2" type="ORF">EJP77_01080</name>
</gene>
<feature type="domain" description="Sublancin immunity protein SunI-like PH" evidence="1">
    <location>
        <begin position="3"/>
        <end position="83"/>
    </location>
</feature>
<name>A0A3S1B8X5_9BACL</name>
<dbReference type="Pfam" id="PF23491">
    <property type="entry name" value="bPH_8"/>
    <property type="match status" value="1"/>
</dbReference>
<dbReference type="OrthoDB" id="2623008at2"/>
<evidence type="ECO:0000313" key="3">
    <source>
        <dbReference type="Proteomes" id="UP000272464"/>
    </source>
</evidence>
<proteinExistence type="predicted"/>
<dbReference type="RefSeq" id="WP_127197345.1">
    <property type="nucleotide sequence ID" value="NZ_RZNX01000001.1"/>
</dbReference>
<dbReference type="AlphaFoldDB" id="A0A3S1B8X5"/>
<organism evidence="2 3">
    <name type="scientific">Paenibacillus zeisoli</name>
    <dbReference type="NCBI Taxonomy" id="2496267"/>
    <lineage>
        <taxon>Bacteria</taxon>
        <taxon>Bacillati</taxon>
        <taxon>Bacillota</taxon>
        <taxon>Bacilli</taxon>
        <taxon>Bacillales</taxon>
        <taxon>Paenibacillaceae</taxon>
        <taxon>Paenibacillus</taxon>
    </lineage>
</organism>
<comment type="caution">
    <text evidence="2">The sequence shown here is derived from an EMBL/GenBank/DDBJ whole genome shotgun (WGS) entry which is preliminary data.</text>
</comment>
<evidence type="ECO:0000313" key="2">
    <source>
        <dbReference type="EMBL" id="RUT35645.1"/>
    </source>
</evidence>
<sequence length="90" mass="10187">MVGIDVKRIGDALVIHWQMSKIEIPLSEIKEVFYDNTYAGEGKDAVRIGTPYGTTDRVVISTHNRPYVLFTTNGVNLLNRINSYIEETNN</sequence>
<accession>A0A3S1B8X5</accession>
<protein>
    <recommendedName>
        <fullName evidence="1">Sublancin immunity protein SunI-like PH domain-containing protein</fullName>
    </recommendedName>
</protein>
<reference evidence="2 3" key="1">
    <citation type="submission" date="2018-12" db="EMBL/GenBank/DDBJ databases">
        <authorList>
            <person name="Sun L."/>
            <person name="Chen Z."/>
        </authorList>
    </citation>
    <scope>NUCLEOTIDE SEQUENCE [LARGE SCALE GENOMIC DNA]</scope>
    <source>
        <strain evidence="2 3">3-5-3</strain>
    </source>
</reference>
<keyword evidence="3" id="KW-1185">Reference proteome</keyword>
<dbReference type="EMBL" id="RZNX01000001">
    <property type="protein sequence ID" value="RUT35645.1"/>
    <property type="molecule type" value="Genomic_DNA"/>
</dbReference>
<dbReference type="InterPro" id="IPR055365">
    <property type="entry name" value="PH_SunI-like"/>
</dbReference>
<evidence type="ECO:0000259" key="1">
    <source>
        <dbReference type="Pfam" id="PF23491"/>
    </source>
</evidence>
<dbReference type="Proteomes" id="UP000272464">
    <property type="component" value="Unassembled WGS sequence"/>
</dbReference>